<sequence length="212" mass="23458">MINRPASSPARRNFRKNSQAEKRVLLEADPRPAGRLHLVWKQNTSCQQYIQTGEQANHRNIVFAKLLRTPGVSSARSVEMCSENAHVTPTYKNLGHCERTNSIEKQKTANERERVKLSSVAYDVHAESVPGARAGQRASIMHADPRAPDAIIILNNTSVPPARRDDCAKISERQNATNQLLAAHAACKFAPTSHLTPLRAHGPCRPLKVLPI</sequence>
<proteinExistence type="predicted"/>
<keyword evidence="3" id="KW-1185">Reference proteome</keyword>
<dbReference type="AlphaFoldDB" id="A0A4C1YP73"/>
<reference evidence="2 3" key="1">
    <citation type="journal article" date="2019" name="Commun. Biol.">
        <title>The bagworm genome reveals a unique fibroin gene that provides high tensile strength.</title>
        <authorList>
            <person name="Kono N."/>
            <person name="Nakamura H."/>
            <person name="Ohtoshi R."/>
            <person name="Tomita M."/>
            <person name="Numata K."/>
            <person name="Arakawa K."/>
        </authorList>
    </citation>
    <scope>NUCLEOTIDE SEQUENCE [LARGE SCALE GENOMIC DNA]</scope>
</reference>
<dbReference type="Proteomes" id="UP000299102">
    <property type="component" value="Unassembled WGS sequence"/>
</dbReference>
<evidence type="ECO:0000313" key="3">
    <source>
        <dbReference type="Proteomes" id="UP000299102"/>
    </source>
</evidence>
<comment type="caution">
    <text evidence="2">The sequence shown here is derived from an EMBL/GenBank/DDBJ whole genome shotgun (WGS) entry which is preliminary data.</text>
</comment>
<evidence type="ECO:0000313" key="2">
    <source>
        <dbReference type="EMBL" id="GBP76684.1"/>
    </source>
</evidence>
<accession>A0A4C1YP73</accession>
<evidence type="ECO:0000256" key="1">
    <source>
        <dbReference type="SAM" id="MobiDB-lite"/>
    </source>
</evidence>
<protein>
    <submittedName>
        <fullName evidence="2">Uncharacterized protein</fullName>
    </submittedName>
</protein>
<gene>
    <name evidence="2" type="ORF">EVAR_80481_1</name>
</gene>
<feature type="region of interest" description="Disordered" evidence="1">
    <location>
        <begin position="1"/>
        <end position="20"/>
    </location>
</feature>
<dbReference type="EMBL" id="BGZK01001298">
    <property type="protein sequence ID" value="GBP76684.1"/>
    <property type="molecule type" value="Genomic_DNA"/>
</dbReference>
<name>A0A4C1YP73_EUMVA</name>
<organism evidence="2 3">
    <name type="scientific">Eumeta variegata</name>
    <name type="common">Bagworm moth</name>
    <name type="synonym">Eumeta japonica</name>
    <dbReference type="NCBI Taxonomy" id="151549"/>
    <lineage>
        <taxon>Eukaryota</taxon>
        <taxon>Metazoa</taxon>
        <taxon>Ecdysozoa</taxon>
        <taxon>Arthropoda</taxon>
        <taxon>Hexapoda</taxon>
        <taxon>Insecta</taxon>
        <taxon>Pterygota</taxon>
        <taxon>Neoptera</taxon>
        <taxon>Endopterygota</taxon>
        <taxon>Lepidoptera</taxon>
        <taxon>Glossata</taxon>
        <taxon>Ditrysia</taxon>
        <taxon>Tineoidea</taxon>
        <taxon>Psychidae</taxon>
        <taxon>Oiketicinae</taxon>
        <taxon>Eumeta</taxon>
    </lineage>
</organism>